<dbReference type="GO" id="GO:0005737">
    <property type="term" value="C:cytoplasm"/>
    <property type="evidence" value="ECO:0007669"/>
    <property type="project" value="TreeGrafter"/>
</dbReference>
<gene>
    <name evidence="3" type="ORF">QTJ16_002862</name>
</gene>
<dbReference type="EMBL" id="JAUBYV010000003">
    <property type="protein sequence ID" value="KAK2628216.1"/>
    <property type="molecule type" value="Genomic_DNA"/>
</dbReference>
<organism evidence="3 4">
    <name type="scientific">Diplocarpon rosae</name>
    <dbReference type="NCBI Taxonomy" id="946125"/>
    <lineage>
        <taxon>Eukaryota</taxon>
        <taxon>Fungi</taxon>
        <taxon>Dikarya</taxon>
        <taxon>Ascomycota</taxon>
        <taxon>Pezizomycotina</taxon>
        <taxon>Leotiomycetes</taxon>
        <taxon>Helotiales</taxon>
        <taxon>Drepanopezizaceae</taxon>
        <taxon>Diplocarpon</taxon>
    </lineage>
</organism>
<dbReference type="GO" id="GO:0016787">
    <property type="term" value="F:hydrolase activity"/>
    <property type="evidence" value="ECO:0007669"/>
    <property type="project" value="UniProtKB-KW"/>
</dbReference>
<reference evidence="3" key="1">
    <citation type="submission" date="2023-06" db="EMBL/GenBank/DDBJ databases">
        <title>Draft genome of Marssonina rosae.</title>
        <authorList>
            <person name="Cheng Q."/>
        </authorList>
    </citation>
    <scope>NUCLEOTIDE SEQUENCE</scope>
    <source>
        <strain evidence="3">R4</strain>
    </source>
</reference>
<dbReference type="Proteomes" id="UP001285354">
    <property type="component" value="Unassembled WGS sequence"/>
</dbReference>
<evidence type="ECO:0000313" key="3">
    <source>
        <dbReference type="EMBL" id="KAK2628216.1"/>
    </source>
</evidence>
<dbReference type="Pfam" id="PF03959">
    <property type="entry name" value="FSH1"/>
    <property type="match status" value="1"/>
</dbReference>
<dbReference type="GO" id="GO:0019748">
    <property type="term" value="P:secondary metabolic process"/>
    <property type="evidence" value="ECO:0007669"/>
    <property type="project" value="TreeGrafter"/>
</dbReference>
<dbReference type="AlphaFoldDB" id="A0AAD9WGC1"/>
<evidence type="ECO:0000256" key="1">
    <source>
        <dbReference type="ARBA" id="ARBA00022801"/>
    </source>
</evidence>
<evidence type="ECO:0000259" key="2">
    <source>
        <dbReference type="Pfam" id="PF03959"/>
    </source>
</evidence>
<sequence length="357" mass="39540">MHLETSHRRLCLLSSPLGFGLGSFLFDFLDLLDIPLPPFFPSPTLNSLLYPHHTHPRTHTLTSKFCVPGVQATTPTHTHYSFNMKFLCLCGAYGSSDKFQVQLAPLVNELASDNTAELFFINGPLQAYPPEGFEEYFGQAPYYRFIEAGKVEGAGGDVLDRIRQFPEGATAEDQMRELMGYGTRVGSISSIGSTPESSEDGSNFGDYSYSNASAQKAMEYLYDIMEREGPFDGIIGYSEGATVAATLLLHEQRRYEREGRLPMMKCALFFAGWPPMTPELDGIVLADETDLTITIPTCHIIGSLDPYLAGSVALYNICDMDTAILFDHAKGHTLPRHKDTVKELGDVIRQMVSNFCL</sequence>
<dbReference type="Gene3D" id="3.40.50.1820">
    <property type="entry name" value="alpha/beta hydrolase"/>
    <property type="match status" value="1"/>
</dbReference>
<comment type="caution">
    <text evidence="3">The sequence shown here is derived from an EMBL/GenBank/DDBJ whole genome shotgun (WGS) entry which is preliminary data.</text>
</comment>
<dbReference type="PANTHER" id="PTHR48070">
    <property type="entry name" value="ESTERASE OVCA2"/>
    <property type="match status" value="1"/>
</dbReference>
<dbReference type="InterPro" id="IPR029058">
    <property type="entry name" value="AB_hydrolase_fold"/>
</dbReference>
<dbReference type="PANTHER" id="PTHR48070:SF4">
    <property type="entry name" value="ESTERASE ALNB"/>
    <property type="match status" value="1"/>
</dbReference>
<feature type="domain" description="Serine hydrolase" evidence="2">
    <location>
        <begin position="83"/>
        <end position="343"/>
    </location>
</feature>
<dbReference type="InterPro" id="IPR005645">
    <property type="entry name" value="FSH-like_dom"/>
</dbReference>
<dbReference type="InterPro" id="IPR050593">
    <property type="entry name" value="LovG"/>
</dbReference>
<accession>A0AAD9WGC1</accession>
<keyword evidence="4" id="KW-1185">Reference proteome</keyword>
<evidence type="ECO:0000313" key="4">
    <source>
        <dbReference type="Proteomes" id="UP001285354"/>
    </source>
</evidence>
<keyword evidence="1" id="KW-0378">Hydrolase</keyword>
<dbReference type="GO" id="GO:0005634">
    <property type="term" value="C:nucleus"/>
    <property type="evidence" value="ECO:0007669"/>
    <property type="project" value="TreeGrafter"/>
</dbReference>
<name>A0AAD9WGC1_9HELO</name>
<proteinExistence type="predicted"/>
<dbReference type="SUPFAM" id="SSF53474">
    <property type="entry name" value="alpha/beta-Hydrolases"/>
    <property type="match status" value="1"/>
</dbReference>
<protein>
    <recommendedName>
        <fullName evidence="2">Serine hydrolase domain-containing protein</fullName>
    </recommendedName>
</protein>